<dbReference type="GO" id="GO:0043022">
    <property type="term" value="F:ribosome binding"/>
    <property type="evidence" value="ECO:0007669"/>
    <property type="project" value="TreeGrafter"/>
</dbReference>
<dbReference type="GO" id="GO:0051083">
    <property type="term" value="P:'de novo' cotranslational protein folding"/>
    <property type="evidence" value="ECO:0007669"/>
    <property type="project" value="TreeGrafter"/>
</dbReference>
<dbReference type="GO" id="GO:0005737">
    <property type="term" value="C:cytoplasm"/>
    <property type="evidence" value="ECO:0007669"/>
    <property type="project" value="UniProtKB-SubCell"/>
</dbReference>
<sequence length="489" mass="53425">MKSTVEQLSPTRVKINVEVPFDELKPNFDRAYRKIAQQVRIPGFRPGKAPARVLESRIGRAPVLDEVVNEAIPAKYLEAVRSGDVRTLGQPDFEVTKLEDRDVLEFSAEVDVRPDITLPDLGDITVTVDDVEFEESEVDEQLDELRARFGTLTGVDRPAQNGDFVSIDLSATVDGEEIPDASTSGLSYEIGSGQLVDGIDEAIIGANEGEQKTFTTKLLAGEHVGKDAEVTVTVNSIKQRELPEPDDEFAQLASEFDTLEELKEDLRDRLRRMKRMQQGVQARDKVLDALLERVDVPLPETILDSEIANRKHDAVHPFDHDEDAFKRSLEAEGKSFEEFEEEVRKEAEKSVRTQLLLDAVADAEDVSVNDAELTERIVYQAQRFGMSPDQYVSQAQQSGQLGAIYADVRRGKALASVVRGVTVTDESGNTVDLTDLFGPAEDATEAEAGDEASAAAGDQAGDEERDEATPSSGADEAGTAGEAASSSDK</sequence>
<keyword evidence="15" id="KW-0175">Coiled coil</keyword>
<comment type="catalytic activity">
    <reaction evidence="1 12 13">
        <text>[protein]-peptidylproline (omega=180) = [protein]-peptidylproline (omega=0)</text>
        <dbReference type="Rhea" id="RHEA:16237"/>
        <dbReference type="Rhea" id="RHEA-COMP:10747"/>
        <dbReference type="Rhea" id="RHEA-COMP:10748"/>
        <dbReference type="ChEBI" id="CHEBI:83833"/>
        <dbReference type="ChEBI" id="CHEBI:83834"/>
        <dbReference type="EC" id="5.2.1.8"/>
    </reaction>
</comment>
<evidence type="ECO:0000256" key="12">
    <source>
        <dbReference type="HAMAP-Rule" id="MF_00303"/>
    </source>
</evidence>
<dbReference type="InterPro" id="IPR005215">
    <property type="entry name" value="Trig_fac"/>
</dbReference>
<evidence type="ECO:0000313" key="19">
    <source>
        <dbReference type="Proteomes" id="UP000004926"/>
    </source>
</evidence>
<evidence type="ECO:0000256" key="10">
    <source>
        <dbReference type="ARBA" id="ARBA00023306"/>
    </source>
</evidence>
<dbReference type="HAMAP" id="MF_00303">
    <property type="entry name" value="Trigger_factor_Tig"/>
    <property type="match status" value="1"/>
</dbReference>
<dbReference type="InterPro" id="IPR008880">
    <property type="entry name" value="Trigger_fac_C"/>
</dbReference>
<keyword evidence="19" id="KW-1185">Reference proteome</keyword>
<evidence type="ECO:0000256" key="8">
    <source>
        <dbReference type="ARBA" id="ARBA00023186"/>
    </source>
</evidence>
<comment type="domain">
    <text evidence="12">Consists of 3 domains; the N-terminus binds the ribosome, the middle domain has PPIase activity, while the C-terminus has intrinsic chaperone activity on its own.</text>
</comment>
<dbReference type="GO" id="GO:0051301">
    <property type="term" value="P:cell division"/>
    <property type="evidence" value="ECO:0007669"/>
    <property type="project" value="UniProtKB-KW"/>
</dbReference>
<dbReference type="RefSeq" id="WP_009153304.1">
    <property type="nucleotide sequence ID" value="NZ_CM001439.1"/>
</dbReference>
<comment type="subcellular location">
    <subcellularLocation>
        <location evidence="12">Cytoplasm</location>
    </subcellularLocation>
    <text evidence="12">About half TF is bound to the ribosome near the polypeptide exit tunnel while the other half is free in the cytoplasm.</text>
</comment>
<dbReference type="EMBL" id="CM001439">
    <property type="protein sequence ID" value="EHR49919.1"/>
    <property type="molecule type" value="Genomic_DNA"/>
</dbReference>
<dbReference type="SUPFAM" id="SSF102735">
    <property type="entry name" value="Trigger factor ribosome-binding domain"/>
    <property type="match status" value="1"/>
</dbReference>
<dbReference type="InterPro" id="IPR027304">
    <property type="entry name" value="Trigger_fact/SurA_dom_sf"/>
</dbReference>
<dbReference type="Pfam" id="PF00254">
    <property type="entry name" value="FKBP_C"/>
    <property type="match status" value="1"/>
</dbReference>
<keyword evidence="10 12" id="KW-0131">Cell cycle</keyword>
<evidence type="ECO:0000256" key="13">
    <source>
        <dbReference type="PROSITE-ProRule" id="PRU00277"/>
    </source>
</evidence>
<evidence type="ECO:0000256" key="4">
    <source>
        <dbReference type="ARBA" id="ARBA00016902"/>
    </source>
</evidence>
<dbReference type="InterPro" id="IPR001179">
    <property type="entry name" value="PPIase_FKBP_dom"/>
</dbReference>
<dbReference type="PANTHER" id="PTHR30560">
    <property type="entry name" value="TRIGGER FACTOR CHAPERONE AND PEPTIDYL-PROLYL CIS/TRANS ISOMERASE"/>
    <property type="match status" value="1"/>
</dbReference>
<dbReference type="GO" id="GO:0003755">
    <property type="term" value="F:peptidyl-prolyl cis-trans isomerase activity"/>
    <property type="evidence" value="ECO:0007669"/>
    <property type="project" value="UniProtKB-UniRule"/>
</dbReference>
<dbReference type="Gene3D" id="3.30.70.1050">
    <property type="entry name" value="Trigger factor ribosome-binding domain"/>
    <property type="match status" value="1"/>
</dbReference>
<dbReference type="SUPFAM" id="SSF54534">
    <property type="entry name" value="FKBP-like"/>
    <property type="match status" value="1"/>
</dbReference>
<dbReference type="STRING" id="882083.SacmaDRAFT_1648"/>
<dbReference type="SUPFAM" id="SSF109998">
    <property type="entry name" value="Triger factor/SurA peptide-binding domain-like"/>
    <property type="match status" value="1"/>
</dbReference>
<evidence type="ECO:0000256" key="14">
    <source>
        <dbReference type="RuleBase" id="RU003914"/>
    </source>
</evidence>
<comment type="function">
    <text evidence="12">Involved in protein export. Acts as a chaperone by maintaining the newly synthesized protein in an open conformation. Functions as a peptidyl-prolyl cis-trans isomerase.</text>
</comment>
<evidence type="ECO:0000256" key="9">
    <source>
        <dbReference type="ARBA" id="ARBA00023235"/>
    </source>
</evidence>
<dbReference type="OrthoDB" id="9767721at2"/>
<evidence type="ECO:0000256" key="16">
    <source>
        <dbReference type="SAM" id="MobiDB-lite"/>
    </source>
</evidence>
<organism evidence="18 19">
    <name type="scientific">Saccharomonospora marina XMU15</name>
    <dbReference type="NCBI Taxonomy" id="882083"/>
    <lineage>
        <taxon>Bacteria</taxon>
        <taxon>Bacillati</taxon>
        <taxon>Actinomycetota</taxon>
        <taxon>Actinomycetes</taxon>
        <taxon>Pseudonocardiales</taxon>
        <taxon>Pseudonocardiaceae</taxon>
        <taxon>Saccharomonospora</taxon>
    </lineage>
</organism>
<evidence type="ECO:0000313" key="18">
    <source>
        <dbReference type="EMBL" id="EHR49919.1"/>
    </source>
</evidence>
<gene>
    <name evidence="12" type="primary">tig</name>
    <name evidence="18" type="ORF">SacmaDRAFT_1648</name>
</gene>
<dbReference type="AlphaFoldDB" id="H5X3I5"/>
<keyword evidence="8 12" id="KW-0143">Chaperone</keyword>
<feature type="domain" description="PPIase FKBP-type" evidence="17">
    <location>
        <begin position="162"/>
        <end position="215"/>
    </location>
</feature>
<name>H5X3I5_9PSEU</name>
<evidence type="ECO:0000256" key="11">
    <source>
        <dbReference type="ARBA" id="ARBA00029986"/>
    </source>
</evidence>
<feature type="compositionally biased region" description="Low complexity" evidence="16">
    <location>
        <begin position="471"/>
        <end position="489"/>
    </location>
</feature>
<dbReference type="InterPro" id="IPR046357">
    <property type="entry name" value="PPIase_dom_sf"/>
</dbReference>
<dbReference type="GO" id="GO:0044183">
    <property type="term" value="F:protein folding chaperone"/>
    <property type="evidence" value="ECO:0007669"/>
    <property type="project" value="TreeGrafter"/>
</dbReference>
<dbReference type="NCBIfam" id="TIGR00115">
    <property type="entry name" value="tig"/>
    <property type="match status" value="1"/>
</dbReference>
<evidence type="ECO:0000259" key="17">
    <source>
        <dbReference type="PROSITE" id="PS50059"/>
    </source>
</evidence>
<keyword evidence="7 12" id="KW-0697">Rotamase</keyword>
<evidence type="ECO:0000256" key="5">
    <source>
        <dbReference type="ARBA" id="ARBA00022490"/>
    </source>
</evidence>
<dbReference type="Proteomes" id="UP000004926">
    <property type="component" value="Chromosome"/>
</dbReference>
<keyword evidence="6 12" id="KW-0132">Cell division</keyword>
<keyword evidence="5 12" id="KW-0963">Cytoplasm</keyword>
<reference evidence="18 19" key="1">
    <citation type="journal article" date="2012" name="Stand. Genomic Sci.">
        <title>Genome sequence of the ocean sediment bacterium Saccharomonospora marina type strain (XMU15(T)).</title>
        <authorList>
            <person name="Klenk H.P."/>
            <person name="Lu M."/>
            <person name="Lucas S."/>
            <person name="Lapidus A."/>
            <person name="Copeland A."/>
            <person name="Pitluck S."/>
            <person name="Goodwin L.A."/>
            <person name="Han C."/>
            <person name="Tapia R."/>
            <person name="Brambilla E.M."/>
            <person name="Potter G."/>
            <person name="Land M."/>
            <person name="Ivanova N."/>
            <person name="Rohde M."/>
            <person name="Goker M."/>
            <person name="Detter J.C."/>
            <person name="Li W.J."/>
            <person name="Kyrpides N.C."/>
            <person name="Woyke T."/>
        </authorList>
    </citation>
    <scope>NUCLEOTIDE SEQUENCE [LARGE SCALE GENOMIC DNA]</scope>
    <source>
        <strain evidence="18 19">XMU15</strain>
    </source>
</reference>
<protein>
    <recommendedName>
        <fullName evidence="4 12">Trigger factor</fullName>
        <shortName evidence="12">TF</shortName>
        <ecNumber evidence="3 12">5.2.1.8</ecNumber>
    </recommendedName>
    <alternativeName>
        <fullName evidence="11 12">PPIase</fullName>
    </alternativeName>
</protein>
<proteinExistence type="inferred from homology"/>
<evidence type="ECO:0000256" key="1">
    <source>
        <dbReference type="ARBA" id="ARBA00000971"/>
    </source>
</evidence>
<evidence type="ECO:0000256" key="7">
    <source>
        <dbReference type="ARBA" id="ARBA00023110"/>
    </source>
</evidence>
<evidence type="ECO:0000256" key="2">
    <source>
        <dbReference type="ARBA" id="ARBA00005464"/>
    </source>
</evidence>
<dbReference type="Pfam" id="PF05698">
    <property type="entry name" value="Trigger_C"/>
    <property type="match status" value="1"/>
</dbReference>
<dbReference type="GO" id="GO:0015031">
    <property type="term" value="P:protein transport"/>
    <property type="evidence" value="ECO:0007669"/>
    <property type="project" value="UniProtKB-UniRule"/>
</dbReference>
<evidence type="ECO:0000256" key="15">
    <source>
        <dbReference type="SAM" id="Coils"/>
    </source>
</evidence>
<dbReference type="InterPro" id="IPR037041">
    <property type="entry name" value="Trigger_fac_C_sf"/>
</dbReference>
<accession>H5X3I5</accession>
<feature type="region of interest" description="Disordered" evidence="16">
    <location>
        <begin position="428"/>
        <end position="489"/>
    </location>
</feature>
<dbReference type="eggNOG" id="COG0544">
    <property type="taxonomic scope" value="Bacteria"/>
</dbReference>
<evidence type="ECO:0000256" key="3">
    <source>
        <dbReference type="ARBA" id="ARBA00013194"/>
    </source>
</evidence>
<dbReference type="HOGENOM" id="CLU_033058_3_0_11"/>
<dbReference type="PROSITE" id="PS50059">
    <property type="entry name" value="FKBP_PPIASE"/>
    <property type="match status" value="1"/>
</dbReference>
<dbReference type="GO" id="GO:0043335">
    <property type="term" value="P:protein unfolding"/>
    <property type="evidence" value="ECO:0007669"/>
    <property type="project" value="TreeGrafter"/>
</dbReference>
<dbReference type="Gene3D" id="3.10.50.40">
    <property type="match status" value="1"/>
</dbReference>
<dbReference type="EC" id="5.2.1.8" evidence="3 12"/>
<dbReference type="PANTHER" id="PTHR30560:SF3">
    <property type="entry name" value="TRIGGER FACTOR-LIKE PROTEIN TIG, CHLOROPLASTIC"/>
    <property type="match status" value="1"/>
</dbReference>
<dbReference type="InterPro" id="IPR036611">
    <property type="entry name" value="Trigger_fac_ribosome-bd_sf"/>
</dbReference>
<evidence type="ECO:0000256" key="6">
    <source>
        <dbReference type="ARBA" id="ARBA00022618"/>
    </source>
</evidence>
<dbReference type="FunFam" id="3.10.50.40:FF:000019">
    <property type="entry name" value="Trigger factor"/>
    <property type="match status" value="1"/>
</dbReference>
<feature type="coiled-coil region" evidence="15">
    <location>
        <begin position="249"/>
        <end position="283"/>
    </location>
</feature>
<keyword evidence="9 12" id="KW-0413">Isomerase</keyword>
<dbReference type="InterPro" id="IPR008881">
    <property type="entry name" value="Trigger_fac_ribosome-bd_bac"/>
</dbReference>
<dbReference type="PIRSF" id="PIRSF003095">
    <property type="entry name" value="Trigger_factor"/>
    <property type="match status" value="1"/>
</dbReference>
<comment type="similarity">
    <text evidence="2 12 14">Belongs to the FKBP-type PPIase family. Tig subfamily.</text>
</comment>
<dbReference type="Gene3D" id="1.10.3120.10">
    <property type="entry name" value="Trigger factor, C-terminal domain"/>
    <property type="match status" value="1"/>
</dbReference>
<dbReference type="Pfam" id="PF05697">
    <property type="entry name" value="Trigger_N"/>
    <property type="match status" value="1"/>
</dbReference>